<keyword evidence="1" id="KW-0472">Membrane</keyword>
<accession>A0A6N7EIB4</accession>
<comment type="caution">
    <text evidence="2">The sequence shown here is derived from an EMBL/GenBank/DDBJ whole genome shotgun (WGS) entry which is preliminary data.</text>
</comment>
<proteinExistence type="predicted"/>
<keyword evidence="1" id="KW-1133">Transmembrane helix</keyword>
<dbReference type="Proteomes" id="UP000437709">
    <property type="component" value="Unassembled WGS sequence"/>
</dbReference>
<gene>
    <name evidence="2" type="ORF">GB881_13945</name>
</gene>
<evidence type="ECO:0000313" key="2">
    <source>
        <dbReference type="EMBL" id="MPV38132.1"/>
    </source>
</evidence>
<feature type="transmembrane region" description="Helical" evidence="1">
    <location>
        <begin position="6"/>
        <end position="27"/>
    </location>
</feature>
<dbReference type="AlphaFoldDB" id="A0A6N7EIB4"/>
<keyword evidence="3" id="KW-1185">Reference proteome</keyword>
<dbReference type="Pfam" id="PF10739">
    <property type="entry name" value="DUF2550"/>
    <property type="match status" value="1"/>
</dbReference>
<sequence length="138" mass="15381">MTGAGAGWVAASALVLVLVVGLVLFAVRVRRLGRRIGSFECARRPAGQRDWTSGLAVYGVGRIDWYRLVSLRMRPSRSFVQQDLVIVDRVRRGSADQVVEARCRHRGEEFELAMVATAYSGLVSWLEAAPPRDPRRWG</sequence>
<evidence type="ECO:0000256" key="1">
    <source>
        <dbReference type="SAM" id="Phobius"/>
    </source>
</evidence>
<dbReference type="RefSeq" id="WP_152196320.1">
    <property type="nucleotide sequence ID" value="NZ_VUKD01000005.1"/>
</dbReference>
<protein>
    <submittedName>
        <fullName evidence="2">DUF2550 family protein</fullName>
    </submittedName>
</protein>
<name>A0A6N7EIB4_9MICO</name>
<dbReference type="OrthoDB" id="3267160at2"/>
<dbReference type="EMBL" id="WHPC01000064">
    <property type="protein sequence ID" value="MPV38132.1"/>
    <property type="molecule type" value="Genomic_DNA"/>
</dbReference>
<dbReference type="InterPro" id="IPR019675">
    <property type="entry name" value="DUF2550"/>
</dbReference>
<keyword evidence="1" id="KW-0812">Transmembrane</keyword>
<reference evidence="2 3" key="1">
    <citation type="submission" date="2019-10" db="EMBL/GenBank/DDBJ databases">
        <title>Georgenia wutianyii sp. nov. and Georgenia yuyongxinii sp. nov. isolated from plateau pika (Ochotona curzoniae) in the Qinghai-Tibet plateau of China.</title>
        <authorList>
            <person name="Tian Z."/>
        </authorList>
    </citation>
    <scope>NUCLEOTIDE SEQUENCE [LARGE SCALE GENOMIC DNA]</scope>
    <source>
        <strain evidence="2 3">JCM 19765</strain>
    </source>
</reference>
<evidence type="ECO:0000313" key="3">
    <source>
        <dbReference type="Proteomes" id="UP000437709"/>
    </source>
</evidence>
<organism evidence="2 3">
    <name type="scientific">Georgenia subflava</name>
    <dbReference type="NCBI Taxonomy" id="1622177"/>
    <lineage>
        <taxon>Bacteria</taxon>
        <taxon>Bacillati</taxon>
        <taxon>Actinomycetota</taxon>
        <taxon>Actinomycetes</taxon>
        <taxon>Micrococcales</taxon>
        <taxon>Bogoriellaceae</taxon>
        <taxon>Georgenia</taxon>
    </lineage>
</organism>